<organism evidence="4 5">
    <name type="scientific">Candidatus Nesciobacter abundans</name>
    <dbReference type="NCBI Taxonomy" id="2601668"/>
    <lineage>
        <taxon>Bacteria</taxon>
        <taxon>Pseudomonadati</taxon>
        <taxon>Pseudomonadota</taxon>
        <taxon>Alphaproteobacteria</taxon>
        <taxon>Holosporales</taxon>
        <taxon>Holosporaceae</taxon>
        <taxon>Candidatus Nesciobacter</taxon>
    </lineage>
</organism>
<keyword evidence="4" id="KW-0560">Oxidoreductase</keyword>
<evidence type="ECO:0000256" key="1">
    <source>
        <dbReference type="ARBA" id="ARBA00010584"/>
    </source>
</evidence>
<dbReference type="Proteomes" id="UP000324924">
    <property type="component" value="Chromosome"/>
</dbReference>
<dbReference type="PANTHER" id="PTHR46278:SF2">
    <property type="entry name" value="ASPARTATE-SEMIALDEHYDE DEHYDROGENASE"/>
    <property type="match status" value="1"/>
</dbReference>
<feature type="domain" description="Semialdehyde dehydrogenase NAD-binding" evidence="3">
    <location>
        <begin position="5"/>
        <end position="117"/>
    </location>
</feature>
<dbReference type="GO" id="GO:0046983">
    <property type="term" value="F:protein dimerization activity"/>
    <property type="evidence" value="ECO:0007669"/>
    <property type="project" value="InterPro"/>
</dbReference>
<dbReference type="Gene3D" id="3.40.50.720">
    <property type="entry name" value="NAD(P)-binding Rossmann-like Domain"/>
    <property type="match status" value="1"/>
</dbReference>
<dbReference type="SUPFAM" id="SSF51735">
    <property type="entry name" value="NAD(P)-binding Rossmann-fold domains"/>
    <property type="match status" value="1"/>
</dbReference>
<gene>
    <name evidence="4" type="ORF">FZC36_02510</name>
</gene>
<dbReference type="GO" id="GO:0051287">
    <property type="term" value="F:NAD binding"/>
    <property type="evidence" value="ECO:0007669"/>
    <property type="project" value="InterPro"/>
</dbReference>
<name>A0A5C0UI68_9PROT</name>
<evidence type="ECO:0000313" key="5">
    <source>
        <dbReference type="Proteomes" id="UP000324924"/>
    </source>
</evidence>
<dbReference type="GO" id="GO:0008652">
    <property type="term" value="P:amino acid biosynthetic process"/>
    <property type="evidence" value="ECO:0007669"/>
    <property type="project" value="InterPro"/>
</dbReference>
<dbReference type="PIRSF" id="PIRSF000148">
    <property type="entry name" value="ASA_dh"/>
    <property type="match status" value="1"/>
</dbReference>
<dbReference type="SUPFAM" id="SSF55347">
    <property type="entry name" value="Glyceraldehyde-3-phosphate dehydrogenase-like, C-terminal domain"/>
    <property type="match status" value="1"/>
</dbReference>
<dbReference type="PANTHER" id="PTHR46278">
    <property type="entry name" value="DEHYDROGENASE, PUTATIVE-RELATED"/>
    <property type="match status" value="1"/>
</dbReference>
<dbReference type="AlphaFoldDB" id="A0A5C0UI68"/>
<dbReference type="OrthoDB" id="9805684at2"/>
<evidence type="ECO:0000313" key="4">
    <source>
        <dbReference type="EMBL" id="QEK39281.1"/>
    </source>
</evidence>
<accession>A0A5C0UI68</accession>
<dbReference type="InterPro" id="IPR036291">
    <property type="entry name" value="NAD(P)-bd_dom_sf"/>
</dbReference>
<feature type="active site" description="Proton acceptor" evidence="2">
    <location>
        <position position="238"/>
    </location>
</feature>
<feature type="active site" description="Acyl-thioester intermediate" evidence="2">
    <location>
        <position position="126"/>
    </location>
</feature>
<dbReference type="Pfam" id="PF01118">
    <property type="entry name" value="Semialdhyde_dh"/>
    <property type="match status" value="1"/>
</dbReference>
<dbReference type="EC" id="1.2.1.11" evidence="4"/>
<dbReference type="KEGG" id="nabu:FZC36_02510"/>
<dbReference type="Gene3D" id="3.30.360.10">
    <property type="entry name" value="Dihydrodipicolinate Reductase, domain 2"/>
    <property type="match status" value="1"/>
</dbReference>
<proteinExistence type="inferred from homology"/>
<dbReference type="EMBL" id="CP043314">
    <property type="protein sequence ID" value="QEK39281.1"/>
    <property type="molecule type" value="Genomic_DNA"/>
</dbReference>
<comment type="similarity">
    <text evidence="1">Belongs to the aspartate-semialdehyde dehydrogenase family.</text>
</comment>
<dbReference type="SMART" id="SM00859">
    <property type="entry name" value="Semialdhyde_dh"/>
    <property type="match status" value="1"/>
</dbReference>
<dbReference type="GO" id="GO:0004073">
    <property type="term" value="F:aspartate-semialdehyde dehydrogenase activity"/>
    <property type="evidence" value="ECO:0007669"/>
    <property type="project" value="UniProtKB-EC"/>
</dbReference>
<dbReference type="InterPro" id="IPR012280">
    <property type="entry name" value="Semialdhyde_DH_dimer_dom"/>
</dbReference>
<reference evidence="4 5" key="1">
    <citation type="submission" date="2019-08" db="EMBL/GenBank/DDBJ databases">
        <title>Highly reduced genomes of protist endosymbionts show evolutionary convergence.</title>
        <authorList>
            <person name="George E."/>
            <person name="Husnik F."/>
            <person name="Tashyreva D."/>
            <person name="Prokopchuk G."/>
            <person name="Horak A."/>
            <person name="Kwong W.K."/>
            <person name="Lukes J."/>
            <person name="Keeling P.J."/>
        </authorList>
    </citation>
    <scope>NUCLEOTIDE SEQUENCE [LARGE SCALE GENOMIC DNA]</scope>
    <source>
        <strain evidence="4">1604HC</strain>
    </source>
</reference>
<dbReference type="InterPro" id="IPR000534">
    <property type="entry name" value="Semialdehyde_DH_NAD-bd"/>
</dbReference>
<evidence type="ECO:0000259" key="3">
    <source>
        <dbReference type="SMART" id="SM00859"/>
    </source>
</evidence>
<sequence length="325" mass="36038">MVNVKIAIIGATGLVGRKIVSILNERKFPISSLHLLSRSKKEVTIDGKLYKTEISEDFDFNKVDLVFGASSKDSVRKLLGPISDSDAIFIDKSELLRMDKDIPLVVPEVNPHKINSETKVICSPNCVAIAISVILNNLRKKTKIERMFASINESVSGAGTKALNALLNETKESLMSSVIQPQFFEKEIAFNILPQVGEALDDGKSEEEFKITSETHKIMESKFPVNITVVRVPVMVGHSIALHVMCDLEVEDAVKCLKSSDLFSVADEKGKYFTPRQSANTDKILISRVRRANGILSMWVCYDNLRKGAALNAVQIAELLDFKKK</sequence>
<keyword evidence="5" id="KW-1185">Reference proteome</keyword>
<dbReference type="Pfam" id="PF02774">
    <property type="entry name" value="Semialdhyde_dhC"/>
    <property type="match status" value="1"/>
</dbReference>
<evidence type="ECO:0000256" key="2">
    <source>
        <dbReference type="PIRSR" id="PIRSR000148-1"/>
    </source>
</evidence>
<dbReference type="NCBIfam" id="NF011456">
    <property type="entry name" value="PRK14874.1"/>
    <property type="match status" value="1"/>
</dbReference>
<protein>
    <submittedName>
        <fullName evidence="4">Aspartate-semialdehyde dehydrogenase</fullName>
        <ecNumber evidence="4">1.2.1.11</ecNumber>
    </submittedName>
</protein>